<dbReference type="Proteomes" id="UP000602510">
    <property type="component" value="Unassembled WGS sequence"/>
</dbReference>
<sequence length="432" mass="49532">MKKSDFASDDNNERKKRRLFRFFVPERLAKLHTTGNSHFRFCSSDHLTAKSVLDGDVDSSEERTFDVKMPGTAKLKSLMSSEALKKLVTNAKLRLTSDNQKATNDLFQRLKVGEVKADLFQSAPFETWAKSVTKAYKKNPEGGQAAMVFTLTDHYGDKTLAKLLAEARQKYKTVIIANQLQNAQLDNWIVQKRTSNEVFSLLNLKVQEDNLLKNPMLKTWMSTRTIASAVRHAQLKNWLKEKRTADDVFKLLRLSADEGGNQLRNPVLKTWLEYATMRGRDGYQVLLTKMIAKFSDEHVAKMLAVAARDINVRIDDEKLHNALLNIWLKRKERSAGVFDLLKLNKEGDFLFKSPVLDTWVSYVSKLDKKTAARTMYSVMEKYHGDDALEKMFIQKGYIDFFKDPAVGTWASYVNKMNNLKDHPDEFAVVIEL</sequence>
<reference evidence="1" key="1">
    <citation type="submission" date="2020-04" db="EMBL/GenBank/DDBJ databases">
        <title>Hybrid Assembly of Korean Phytophthora infestans isolates.</title>
        <authorList>
            <person name="Prokchorchik M."/>
            <person name="Lee Y."/>
            <person name="Seo J."/>
            <person name="Cho J.-H."/>
            <person name="Park Y.-E."/>
            <person name="Jang D.-C."/>
            <person name="Im J.-S."/>
            <person name="Choi J.-G."/>
            <person name="Park H.-J."/>
            <person name="Lee G.-B."/>
            <person name="Lee Y.-G."/>
            <person name="Hong S.-Y."/>
            <person name="Cho K."/>
            <person name="Sohn K.H."/>
        </authorList>
    </citation>
    <scope>NUCLEOTIDE SEQUENCE</scope>
    <source>
        <strain evidence="1">KR_1_A1</strain>
    </source>
</reference>
<comment type="caution">
    <text evidence="1">The sequence shown here is derived from an EMBL/GenBank/DDBJ whole genome shotgun (WGS) entry which is preliminary data.</text>
</comment>
<proteinExistence type="predicted"/>
<organism evidence="1 2">
    <name type="scientific">Phytophthora infestans</name>
    <name type="common">Potato late blight agent</name>
    <name type="synonym">Botrytis infestans</name>
    <dbReference type="NCBI Taxonomy" id="4787"/>
    <lineage>
        <taxon>Eukaryota</taxon>
        <taxon>Sar</taxon>
        <taxon>Stramenopiles</taxon>
        <taxon>Oomycota</taxon>
        <taxon>Peronosporomycetes</taxon>
        <taxon>Peronosporales</taxon>
        <taxon>Peronosporaceae</taxon>
        <taxon>Phytophthora</taxon>
    </lineage>
</organism>
<evidence type="ECO:0000313" key="1">
    <source>
        <dbReference type="EMBL" id="KAF4031817.1"/>
    </source>
</evidence>
<dbReference type="AlphaFoldDB" id="A0A833SB11"/>
<gene>
    <name evidence="1" type="ORF">GN244_ATG16332</name>
</gene>
<name>A0A833SB11_PHYIN</name>
<dbReference type="EMBL" id="WSZM01000536">
    <property type="protein sequence ID" value="KAF4031817.1"/>
    <property type="molecule type" value="Genomic_DNA"/>
</dbReference>
<evidence type="ECO:0000313" key="2">
    <source>
        <dbReference type="Proteomes" id="UP000602510"/>
    </source>
</evidence>
<accession>A0A833SB11</accession>
<keyword evidence="2" id="KW-1185">Reference proteome</keyword>
<protein>
    <submittedName>
        <fullName evidence="1">Uncharacterized protein</fullName>
    </submittedName>
</protein>